<evidence type="ECO:0000256" key="5">
    <source>
        <dbReference type="ARBA" id="ARBA00022679"/>
    </source>
</evidence>
<evidence type="ECO:0000256" key="1">
    <source>
        <dbReference type="ARBA" id="ARBA00000085"/>
    </source>
</evidence>
<dbReference type="InterPro" id="IPR003661">
    <property type="entry name" value="HisK_dim/P_dom"/>
</dbReference>
<evidence type="ECO:0000256" key="6">
    <source>
        <dbReference type="ARBA" id="ARBA00022777"/>
    </source>
</evidence>
<dbReference type="Gene3D" id="3.30.565.10">
    <property type="entry name" value="Histidine kinase-like ATPase, C-terminal domain"/>
    <property type="match status" value="1"/>
</dbReference>
<keyword evidence="5" id="KW-0808">Transferase</keyword>
<dbReference type="NCBIfam" id="NF046044">
    <property type="entry name" value="PnpS"/>
    <property type="match status" value="1"/>
</dbReference>
<dbReference type="PANTHER" id="PTHR45453">
    <property type="entry name" value="PHOSPHATE REGULON SENSOR PROTEIN PHOR"/>
    <property type="match status" value="1"/>
</dbReference>
<dbReference type="GO" id="GO:0016036">
    <property type="term" value="P:cellular response to phosphate starvation"/>
    <property type="evidence" value="ECO:0007669"/>
    <property type="project" value="TreeGrafter"/>
</dbReference>
<dbReference type="InterPro" id="IPR004358">
    <property type="entry name" value="Sig_transdc_His_kin-like_C"/>
</dbReference>
<dbReference type="SUPFAM" id="SSF158472">
    <property type="entry name" value="HAMP domain-like"/>
    <property type="match status" value="1"/>
</dbReference>
<keyword evidence="9" id="KW-0812">Transmembrane</keyword>
<keyword evidence="6 14" id="KW-0418">Kinase</keyword>
<dbReference type="FunFam" id="1.10.287.130:FF:000001">
    <property type="entry name" value="Two-component sensor histidine kinase"/>
    <property type="match status" value="1"/>
</dbReference>
<dbReference type="InterPro" id="IPR036097">
    <property type="entry name" value="HisK_dim/P_sf"/>
</dbReference>
<dbReference type="SUPFAM" id="SSF55874">
    <property type="entry name" value="ATPase domain of HSP90 chaperone/DNA topoisomerase II/histidine kinase"/>
    <property type="match status" value="1"/>
</dbReference>
<evidence type="ECO:0000256" key="9">
    <source>
        <dbReference type="SAM" id="Phobius"/>
    </source>
</evidence>
<dbReference type="EC" id="2.7.13.3" evidence="3"/>
<dbReference type="InterPro" id="IPR035965">
    <property type="entry name" value="PAS-like_dom_sf"/>
</dbReference>
<dbReference type="Pfam" id="PF00989">
    <property type="entry name" value="PAS"/>
    <property type="match status" value="1"/>
</dbReference>
<dbReference type="PROSITE" id="PS50109">
    <property type="entry name" value="HIS_KIN"/>
    <property type="match status" value="1"/>
</dbReference>
<dbReference type="Pfam" id="PF02518">
    <property type="entry name" value="HATPase_c"/>
    <property type="match status" value="1"/>
</dbReference>
<feature type="domain" description="PAC" evidence="12">
    <location>
        <begin position="323"/>
        <end position="375"/>
    </location>
</feature>
<dbReference type="InterPro" id="IPR000700">
    <property type="entry name" value="PAS-assoc_C"/>
</dbReference>
<reference evidence="15" key="1">
    <citation type="submission" date="2017-02" db="EMBL/GenBank/DDBJ databases">
        <authorList>
            <person name="Varghese N."/>
            <person name="Submissions S."/>
        </authorList>
    </citation>
    <scope>NUCLEOTIDE SEQUENCE [LARGE SCALE GENOMIC DNA]</scope>
    <source>
        <strain evidence="15">ATCC 35199</strain>
    </source>
</reference>
<keyword evidence="8 9" id="KW-0472">Membrane</keyword>
<dbReference type="GO" id="GO:0004721">
    <property type="term" value="F:phosphoprotein phosphatase activity"/>
    <property type="evidence" value="ECO:0007669"/>
    <property type="project" value="TreeGrafter"/>
</dbReference>
<dbReference type="SMART" id="SM00387">
    <property type="entry name" value="HATPase_c"/>
    <property type="match status" value="1"/>
</dbReference>
<dbReference type="PROSITE" id="PS50112">
    <property type="entry name" value="PAS"/>
    <property type="match status" value="1"/>
</dbReference>
<dbReference type="EMBL" id="FUYN01000006">
    <property type="protein sequence ID" value="SKB65224.1"/>
    <property type="molecule type" value="Genomic_DNA"/>
</dbReference>
<keyword evidence="4" id="KW-0597">Phosphoprotein</keyword>
<dbReference type="Pfam" id="PF00512">
    <property type="entry name" value="HisKA"/>
    <property type="match status" value="1"/>
</dbReference>
<dbReference type="InterPro" id="IPR003660">
    <property type="entry name" value="HAMP_dom"/>
</dbReference>
<organism evidence="14 15">
    <name type="scientific">Acetoanaerobium noterae</name>
    <dbReference type="NCBI Taxonomy" id="745369"/>
    <lineage>
        <taxon>Bacteria</taxon>
        <taxon>Bacillati</taxon>
        <taxon>Bacillota</taxon>
        <taxon>Clostridia</taxon>
        <taxon>Peptostreptococcales</taxon>
        <taxon>Filifactoraceae</taxon>
        <taxon>Acetoanaerobium</taxon>
    </lineage>
</organism>
<dbReference type="PROSITE" id="PS50885">
    <property type="entry name" value="HAMP"/>
    <property type="match status" value="1"/>
</dbReference>
<evidence type="ECO:0000256" key="2">
    <source>
        <dbReference type="ARBA" id="ARBA00004370"/>
    </source>
</evidence>
<comment type="subcellular location">
    <subcellularLocation>
        <location evidence="2">Membrane</location>
    </subcellularLocation>
</comment>
<evidence type="ECO:0000256" key="7">
    <source>
        <dbReference type="ARBA" id="ARBA00023012"/>
    </source>
</evidence>
<dbReference type="RefSeq" id="WP_079590292.1">
    <property type="nucleotide sequence ID" value="NZ_CP154629.1"/>
</dbReference>
<dbReference type="SUPFAM" id="SSF47384">
    <property type="entry name" value="Homodimeric domain of signal transducing histidine kinase"/>
    <property type="match status" value="1"/>
</dbReference>
<evidence type="ECO:0000313" key="15">
    <source>
        <dbReference type="Proteomes" id="UP000243406"/>
    </source>
</evidence>
<name>A0A1T5D0J6_9FIRM</name>
<evidence type="ECO:0000259" key="11">
    <source>
        <dbReference type="PROSITE" id="PS50112"/>
    </source>
</evidence>
<dbReference type="GO" id="GO:0005886">
    <property type="term" value="C:plasma membrane"/>
    <property type="evidence" value="ECO:0007669"/>
    <property type="project" value="TreeGrafter"/>
</dbReference>
<dbReference type="InterPro" id="IPR013767">
    <property type="entry name" value="PAS_fold"/>
</dbReference>
<dbReference type="OrthoDB" id="9813151at2"/>
<comment type="catalytic activity">
    <reaction evidence="1">
        <text>ATP + protein L-histidine = ADP + protein N-phospho-L-histidine.</text>
        <dbReference type="EC" id="2.7.13.3"/>
    </reaction>
</comment>
<dbReference type="PROSITE" id="PS50113">
    <property type="entry name" value="PAC"/>
    <property type="match status" value="1"/>
</dbReference>
<dbReference type="Pfam" id="PF00672">
    <property type="entry name" value="HAMP"/>
    <property type="match status" value="1"/>
</dbReference>
<proteinExistence type="predicted"/>
<dbReference type="CDD" id="cd00082">
    <property type="entry name" value="HisKA"/>
    <property type="match status" value="1"/>
</dbReference>
<dbReference type="Gene3D" id="3.30.450.20">
    <property type="entry name" value="PAS domain"/>
    <property type="match status" value="1"/>
</dbReference>
<sequence>MFKSIRYKLIILYFLLVFIAMLIVGVFITDQFEKYHLNIVKDNLTYTANNVVRTMIKDVDLIENKDDIQENLIKSTISLGYEISIIEGDSYNIIASTNLDFVDKNAMDVLEKSVILSSLNNRVTEKDIQSDNAESYRIKHMAFSYKEDQSDNLDYIIYGRASLDSVYRTLSNSTVILLRATVIALLVTIVLGYLMAGSITVPINQLTMKALKMAKGDFRQRVTVKSDDEIGQLGSMFNYLTEKLDTTLLEISSEKSKLNAIIKHMEDGLVAIDGKGQIIHYNPSFLSMLNLREKDLTDKSYDKIIDDYSKDLEYGAILQKSISNSSENIIFENNKKRILKASPALFRDEAGRISGAIVVFQDITESQRLEDMRREFVANVSHELKTPITTIKSYSETLLCGALEDKELSKNFVEVIENEADRMSSLVKDLLQLSHMDYEKVVWEMHHLDLREIVTDSVRKLEVHFQNKNQRLNMQISDEAVPIYADRGKIQQVIINLLTNAIKYTPENGNIRISAQVVDKNAIFEVQDSGIGIPKEDIKRIFERFYRVDKGRSRAQGGTGLGLSIAHNIIKQHKGSIKVSSELEKGSIFTVYFPVDNSVDIL</sequence>
<dbReference type="SMART" id="SM00091">
    <property type="entry name" value="PAS"/>
    <property type="match status" value="1"/>
</dbReference>
<keyword evidence="7" id="KW-0902">Two-component regulatory system</keyword>
<feature type="transmembrane region" description="Helical" evidence="9">
    <location>
        <begin position="7"/>
        <end position="28"/>
    </location>
</feature>
<dbReference type="InterPro" id="IPR036890">
    <property type="entry name" value="HATPase_C_sf"/>
</dbReference>
<feature type="domain" description="PAS" evidence="11">
    <location>
        <begin position="254"/>
        <end position="325"/>
    </location>
</feature>
<protein>
    <recommendedName>
        <fullName evidence="3">histidine kinase</fullName>
        <ecNumber evidence="3">2.7.13.3</ecNumber>
    </recommendedName>
</protein>
<dbReference type="InterPro" id="IPR050351">
    <property type="entry name" value="BphY/WalK/GraS-like"/>
</dbReference>
<dbReference type="GO" id="GO:0006355">
    <property type="term" value="P:regulation of DNA-templated transcription"/>
    <property type="evidence" value="ECO:0007669"/>
    <property type="project" value="InterPro"/>
</dbReference>
<dbReference type="PANTHER" id="PTHR45453:SF1">
    <property type="entry name" value="PHOSPHATE REGULON SENSOR PROTEIN PHOR"/>
    <property type="match status" value="1"/>
</dbReference>
<dbReference type="CDD" id="cd06225">
    <property type="entry name" value="HAMP"/>
    <property type="match status" value="1"/>
</dbReference>
<dbReference type="SUPFAM" id="SSF55785">
    <property type="entry name" value="PYP-like sensor domain (PAS domain)"/>
    <property type="match status" value="1"/>
</dbReference>
<dbReference type="CDD" id="cd00130">
    <property type="entry name" value="PAS"/>
    <property type="match status" value="1"/>
</dbReference>
<evidence type="ECO:0000256" key="4">
    <source>
        <dbReference type="ARBA" id="ARBA00022553"/>
    </source>
</evidence>
<evidence type="ECO:0000256" key="3">
    <source>
        <dbReference type="ARBA" id="ARBA00012438"/>
    </source>
</evidence>
<evidence type="ECO:0000259" key="12">
    <source>
        <dbReference type="PROSITE" id="PS50113"/>
    </source>
</evidence>
<evidence type="ECO:0000256" key="8">
    <source>
        <dbReference type="ARBA" id="ARBA00023136"/>
    </source>
</evidence>
<keyword evidence="9" id="KW-1133">Transmembrane helix</keyword>
<evidence type="ECO:0000259" key="13">
    <source>
        <dbReference type="PROSITE" id="PS50885"/>
    </source>
</evidence>
<evidence type="ECO:0000313" key="14">
    <source>
        <dbReference type="EMBL" id="SKB65224.1"/>
    </source>
</evidence>
<gene>
    <name evidence="14" type="ORF">SAMN02745120_2522</name>
</gene>
<evidence type="ECO:0000259" key="10">
    <source>
        <dbReference type="PROSITE" id="PS50109"/>
    </source>
</evidence>
<accession>A0A1T5D0J6</accession>
<dbReference type="CDD" id="cd00075">
    <property type="entry name" value="HATPase"/>
    <property type="match status" value="1"/>
</dbReference>
<feature type="domain" description="Histidine kinase" evidence="10">
    <location>
        <begin position="379"/>
        <end position="597"/>
    </location>
</feature>
<dbReference type="InterPro" id="IPR000014">
    <property type="entry name" value="PAS"/>
</dbReference>
<dbReference type="Gene3D" id="1.10.287.130">
    <property type="match status" value="1"/>
</dbReference>
<feature type="transmembrane region" description="Helical" evidence="9">
    <location>
        <begin position="176"/>
        <end position="203"/>
    </location>
</feature>
<dbReference type="FunFam" id="3.30.565.10:FF:000006">
    <property type="entry name" value="Sensor histidine kinase WalK"/>
    <property type="match status" value="1"/>
</dbReference>
<dbReference type="InterPro" id="IPR005467">
    <property type="entry name" value="His_kinase_dom"/>
</dbReference>
<dbReference type="Gene3D" id="6.10.340.10">
    <property type="match status" value="1"/>
</dbReference>
<dbReference type="SMART" id="SM00304">
    <property type="entry name" value="HAMP"/>
    <property type="match status" value="1"/>
</dbReference>
<dbReference type="GO" id="GO:0000155">
    <property type="term" value="F:phosphorelay sensor kinase activity"/>
    <property type="evidence" value="ECO:0007669"/>
    <property type="project" value="InterPro"/>
</dbReference>
<dbReference type="PRINTS" id="PR00344">
    <property type="entry name" value="BCTRLSENSOR"/>
</dbReference>
<dbReference type="InterPro" id="IPR003594">
    <property type="entry name" value="HATPase_dom"/>
</dbReference>
<dbReference type="NCBIfam" id="TIGR00229">
    <property type="entry name" value="sensory_box"/>
    <property type="match status" value="1"/>
</dbReference>
<feature type="domain" description="HAMP" evidence="13">
    <location>
        <begin position="197"/>
        <end position="249"/>
    </location>
</feature>
<dbReference type="AlphaFoldDB" id="A0A1T5D0J6"/>
<keyword evidence="15" id="KW-1185">Reference proteome</keyword>
<dbReference type="SMART" id="SM00388">
    <property type="entry name" value="HisKA"/>
    <property type="match status" value="1"/>
</dbReference>
<dbReference type="Proteomes" id="UP000243406">
    <property type="component" value="Unassembled WGS sequence"/>
</dbReference>